<dbReference type="InterPro" id="IPR006143">
    <property type="entry name" value="RND_pump_MFP"/>
</dbReference>
<dbReference type="Pfam" id="PF25954">
    <property type="entry name" value="Beta-barrel_RND_2"/>
    <property type="match status" value="1"/>
</dbReference>
<feature type="chain" id="PRO_5016837335" evidence="4">
    <location>
        <begin position="20"/>
        <end position="376"/>
    </location>
</feature>
<feature type="domain" description="CusB-like beta-barrel" evidence="5">
    <location>
        <begin position="228"/>
        <end position="304"/>
    </location>
</feature>
<dbReference type="Pfam" id="PF25967">
    <property type="entry name" value="RND-MFP_C"/>
    <property type="match status" value="1"/>
</dbReference>
<dbReference type="InterPro" id="IPR051909">
    <property type="entry name" value="MFP_Cation_Efflux"/>
</dbReference>
<evidence type="ECO:0000313" key="7">
    <source>
        <dbReference type="EMBL" id="STD54830.1"/>
    </source>
</evidence>
<organism evidence="7 8">
    <name type="scientific">Empedobacter falsenii</name>
    <dbReference type="NCBI Taxonomy" id="343874"/>
    <lineage>
        <taxon>Bacteria</taxon>
        <taxon>Pseudomonadati</taxon>
        <taxon>Bacteroidota</taxon>
        <taxon>Flavobacteriia</taxon>
        <taxon>Flavobacteriales</taxon>
        <taxon>Weeksellaceae</taxon>
        <taxon>Empedobacter</taxon>
    </lineage>
</organism>
<feature type="coiled-coil region" evidence="3">
    <location>
        <begin position="118"/>
        <end position="145"/>
    </location>
</feature>
<accession>A0A376G568</accession>
<sequence length="376" mass="42184">MKITRLTHFILLLVGSAMFLTNSCKNKTEQTDNPDFYWVNNEIELSENSPIESKLKLETSKLQTIESELSSTGVVKAIPERFAQVASPFAGRIVKSFVTLGQYVQKGSPIFEIKSSEYFSAQQEYFSAQQELKQAEMNLKRQKDLYNHAVGVKRELEEAETDYKLKKIATDQTAASLKVFNSSSRVGIGQSLIVRSPISGRVVSSDLVVGQFLKEDHEALVTVAELSKVWISAQVKEHNLGFLEELKHITFTVDAFPSKIFEGKVINIGQLLNEETRSVDVLIETDNNQFVLKPGMYVNVTLNSLDKEEIILPAKAVFQEKENQYVFVKIGDRKYRKAKVKAIGTSENNDFVRVTDGLKVGERVVIEGGVFLMGAK</sequence>
<dbReference type="PANTHER" id="PTHR30097">
    <property type="entry name" value="CATION EFFLUX SYSTEM PROTEIN CUSB"/>
    <property type="match status" value="1"/>
</dbReference>
<dbReference type="Gene3D" id="2.40.50.100">
    <property type="match status" value="1"/>
</dbReference>
<dbReference type="Gene3D" id="2.40.30.170">
    <property type="match status" value="1"/>
</dbReference>
<dbReference type="STRING" id="343874.GCA_000805695_00375"/>
<keyword evidence="4" id="KW-0732">Signal</keyword>
<dbReference type="AlphaFoldDB" id="A0A376G568"/>
<dbReference type="Gene3D" id="1.10.287.470">
    <property type="entry name" value="Helix hairpin bin"/>
    <property type="match status" value="1"/>
</dbReference>
<dbReference type="SUPFAM" id="SSF111369">
    <property type="entry name" value="HlyD-like secretion proteins"/>
    <property type="match status" value="1"/>
</dbReference>
<dbReference type="GO" id="GO:0022857">
    <property type="term" value="F:transmembrane transporter activity"/>
    <property type="evidence" value="ECO:0007669"/>
    <property type="project" value="InterPro"/>
</dbReference>
<dbReference type="InterPro" id="IPR058627">
    <property type="entry name" value="MdtA-like_C"/>
</dbReference>
<dbReference type="Gene3D" id="2.40.420.20">
    <property type="match status" value="1"/>
</dbReference>
<name>A0A376G568_9FLAO</name>
<feature type="signal peptide" evidence="4">
    <location>
        <begin position="1"/>
        <end position="19"/>
    </location>
</feature>
<evidence type="ECO:0000256" key="2">
    <source>
        <dbReference type="ARBA" id="ARBA00022448"/>
    </source>
</evidence>
<gene>
    <name evidence="7" type="primary">cusB</name>
    <name evidence="7" type="ORF">NCTC13456_01220</name>
</gene>
<dbReference type="NCBIfam" id="TIGR01730">
    <property type="entry name" value="RND_mfp"/>
    <property type="match status" value="1"/>
</dbReference>
<reference evidence="7 8" key="1">
    <citation type="submission" date="2018-06" db="EMBL/GenBank/DDBJ databases">
        <authorList>
            <consortium name="Pathogen Informatics"/>
            <person name="Doyle S."/>
        </authorList>
    </citation>
    <scope>NUCLEOTIDE SEQUENCE [LARGE SCALE GENOMIC DNA]</scope>
    <source>
        <strain evidence="7 8">NCTC13456</strain>
    </source>
</reference>
<evidence type="ECO:0000256" key="1">
    <source>
        <dbReference type="ARBA" id="ARBA00009477"/>
    </source>
</evidence>
<comment type="similarity">
    <text evidence="1">Belongs to the membrane fusion protein (MFP) (TC 8.A.1) family.</text>
</comment>
<protein>
    <submittedName>
        <fullName evidence="7">Cation efflux system protein CusB</fullName>
    </submittedName>
</protein>
<evidence type="ECO:0000313" key="8">
    <source>
        <dbReference type="Proteomes" id="UP000254737"/>
    </source>
</evidence>
<evidence type="ECO:0000256" key="4">
    <source>
        <dbReference type="SAM" id="SignalP"/>
    </source>
</evidence>
<proteinExistence type="inferred from homology"/>
<dbReference type="GO" id="GO:0016020">
    <property type="term" value="C:membrane"/>
    <property type="evidence" value="ECO:0007669"/>
    <property type="project" value="InterPro"/>
</dbReference>
<feature type="domain" description="Multidrug resistance protein MdtA-like C-terminal permuted SH3" evidence="6">
    <location>
        <begin position="310"/>
        <end position="368"/>
    </location>
</feature>
<dbReference type="RefSeq" id="WP_114999369.1">
    <property type="nucleotide sequence ID" value="NZ_UFXS01000001.1"/>
</dbReference>
<dbReference type="FunFam" id="2.40.30.170:FF:000010">
    <property type="entry name" value="Efflux RND transporter periplasmic adaptor subunit"/>
    <property type="match status" value="1"/>
</dbReference>
<evidence type="ECO:0000259" key="6">
    <source>
        <dbReference type="Pfam" id="PF25967"/>
    </source>
</evidence>
<dbReference type="Proteomes" id="UP000254737">
    <property type="component" value="Unassembled WGS sequence"/>
</dbReference>
<dbReference type="EMBL" id="UFXS01000001">
    <property type="protein sequence ID" value="STD54830.1"/>
    <property type="molecule type" value="Genomic_DNA"/>
</dbReference>
<dbReference type="PANTHER" id="PTHR30097:SF16">
    <property type="entry name" value="CATION EFFLUX SYSTEM (CZCB-LIKE)"/>
    <property type="match status" value="1"/>
</dbReference>
<keyword evidence="2" id="KW-0813">Transport</keyword>
<evidence type="ECO:0000256" key="3">
    <source>
        <dbReference type="SAM" id="Coils"/>
    </source>
</evidence>
<keyword evidence="3" id="KW-0175">Coiled coil</keyword>
<evidence type="ECO:0000259" key="5">
    <source>
        <dbReference type="Pfam" id="PF25954"/>
    </source>
</evidence>
<dbReference type="InterPro" id="IPR058792">
    <property type="entry name" value="Beta-barrel_RND_2"/>
</dbReference>